<dbReference type="EMBL" id="CP016243">
    <property type="protein sequence ID" value="ANQ06720.1"/>
    <property type="molecule type" value="Genomic_DNA"/>
</dbReference>
<name>A0A1B1DVC5_9APIC</name>
<sequence length="362" mass="42321">MSHSSSESLFVSPELYEDHGMHMQEFYDNEIESYVHRGGKRRRNIRRGGRGSSRGSKNVLSKIFMLSSFSSLLSSSPTEGIMENPRIPGHQINAYGNYYRRVPRKSKYLQMVDHLKRVRRGSVTDSVLGDYYNHVSSNESIDLGSEWSSGIRSNGENDSVWNLSDGSLDDIEIGEEVFEDSILINSNYDKIRLLKHNKVIEDDDVPVDCEAADFYANMTEEEIFERIQNLDDPVPFRDMFIVYNSFHENERKKFKKMQNLLKIFLESMSKKELLDEEYRKEVWTHISSYMIQELLKKDFEDFKSLYKLADMGECTIDEYVHFIRGKKSSWKFFLRHMDGIGRNMIYDAVARGPHKRRDQAVS</sequence>
<gene>
    <name evidence="2" type="ORF">PCOAH_00012680</name>
</gene>
<dbReference type="RefSeq" id="XP_019913415.1">
    <property type="nucleotide sequence ID" value="XM_020058077.1"/>
</dbReference>
<dbReference type="OrthoDB" id="387576at2759"/>
<evidence type="ECO:0000259" key="1">
    <source>
        <dbReference type="Pfam" id="PF09687"/>
    </source>
</evidence>
<dbReference type="NCBIfam" id="TIGR01639">
    <property type="entry name" value="P_fal_TIGR01639"/>
    <property type="match status" value="1"/>
</dbReference>
<dbReference type="Proteomes" id="UP000092716">
    <property type="component" value="Chromosome 5"/>
</dbReference>
<reference evidence="3" key="1">
    <citation type="submission" date="2016-06" db="EMBL/GenBank/DDBJ databases">
        <title>First high quality genome sequence of Plasmodium coatneyi using continuous long reads from single molecule, real-time sequencing.</title>
        <authorList>
            <person name="Chien J.-T."/>
            <person name="Pakala S.B."/>
            <person name="Geraldo J.A."/>
            <person name="Lapp S.A."/>
            <person name="Barnwell J.W."/>
            <person name="Kissinger J.C."/>
            <person name="Galinski M.R."/>
            <person name="Humphrey J.C."/>
        </authorList>
    </citation>
    <scope>NUCLEOTIDE SEQUENCE [LARGE SCALE GENOMIC DNA]</scope>
    <source>
        <strain evidence="3">Hackeri</strain>
    </source>
</reference>
<dbReference type="InterPro" id="IPR006526">
    <property type="entry name" value="Export_prot_PHISTa/b/c"/>
</dbReference>
<dbReference type="PANTHER" id="PTHR36193">
    <property type="entry name" value="PHISTB DOMAIN-CONTAINING RESA-LIKE PROTEIN 1"/>
    <property type="match status" value="1"/>
</dbReference>
<dbReference type="PANTHER" id="PTHR36193:SF23">
    <property type="entry name" value="PHISTB DOMAIN-CONTAINING RESA-LIKE PROTEIN 1"/>
    <property type="match status" value="1"/>
</dbReference>
<dbReference type="InterPro" id="IPR019111">
    <property type="entry name" value="PRESA_N"/>
</dbReference>
<dbReference type="AlphaFoldDB" id="A0A1B1DVC5"/>
<dbReference type="GeneID" id="30907994"/>
<keyword evidence="3" id="KW-1185">Reference proteome</keyword>
<dbReference type="VEuPathDB" id="PlasmoDB:PCOAH_00012680"/>
<evidence type="ECO:0000313" key="2">
    <source>
        <dbReference type="EMBL" id="ANQ06720.1"/>
    </source>
</evidence>
<dbReference type="Pfam" id="PF09687">
    <property type="entry name" value="PRESAN"/>
    <property type="match status" value="1"/>
</dbReference>
<proteinExistence type="predicted"/>
<protein>
    <recommendedName>
        <fullName evidence="1">Plasmodium RESA N-terminal domain-containing protein</fullName>
    </recommendedName>
</protein>
<evidence type="ECO:0000313" key="3">
    <source>
        <dbReference type="Proteomes" id="UP000092716"/>
    </source>
</evidence>
<dbReference type="Gene3D" id="6.10.280.180">
    <property type="entry name" value="Plasmodium RESA, N-terminal helical domain"/>
    <property type="match status" value="1"/>
</dbReference>
<organism evidence="2 3">
    <name type="scientific">Plasmodium coatneyi</name>
    <dbReference type="NCBI Taxonomy" id="208452"/>
    <lineage>
        <taxon>Eukaryota</taxon>
        <taxon>Sar</taxon>
        <taxon>Alveolata</taxon>
        <taxon>Apicomplexa</taxon>
        <taxon>Aconoidasida</taxon>
        <taxon>Haemosporida</taxon>
        <taxon>Plasmodiidae</taxon>
        <taxon>Plasmodium</taxon>
    </lineage>
</organism>
<dbReference type="InterPro" id="IPR044885">
    <property type="entry name" value="PRESA_N_sf"/>
</dbReference>
<feature type="domain" description="Plasmodium RESA N-terminal" evidence="1">
    <location>
        <begin position="217"/>
        <end position="337"/>
    </location>
</feature>
<dbReference type="KEGG" id="pcot:PCOAH_00012680"/>
<accession>A0A1B1DVC5</accession>